<dbReference type="eggNOG" id="COG0147">
    <property type="taxonomic scope" value="Bacteria"/>
</dbReference>
<dbReference type="RefSeq" id="WP_013506245.1">
    <property type="nucleotide sequence ID" value="NC_014836.1"/>
</dbReference>
<evidence type="ECO:0000259" key="2">
    <source>
        <dbReference type="Pfam" id="PF00425"/>
    </source>
</evidence>
<dbReference type="PANTHER" id="PTHR11236:SF50">
    <property type="entry name" value="AMINODEOXYCHORISMATE SYNTHASE COMPONENT 1"/>
    <property type="match status" value="1"/>
</dbReference>
<dbReference type="Pfam" id="PF00425">
    <property type="entry name" value="Chorismate_bind"/>
    <property type="match status" value="1"/>
</dbReference>
<feature type="domain" description="Chorismate-utilising enzyme C-terminal" evidence="2">
    <location>
        <begin position="105"/>
        <end position="348"/>
    </location>
</feature>
<dbReference type="HOGENOM" id="CLU_006493_1_0_0"/>
<protein>
    <submittedName>
        <fullName evidence="3">Chorismate binding-like protein</fullName>
    </submittedName>
</protein>
<dbReference type="PANTHER" id="PTHR11236">
    <property type="entry name" value="AMINOBENZOATE/ANTHRANILATE SYNTHASE"/>
    <property type="match status" value="1"/>
</dbReference>
<dbReference type="STRING" id="653733.Selin_1635"/>
<reference evidence="3 4" key="1">
    <citation type="submission" date="2010-12" db="EMBL/GenBank/DDBJ databases">
        <title>Complete sequence of Desulfurispirillum indicum S5.</title>
        <authorList>
            <consortium name="US DOE Joint Genome Institute"/>
            <person name="Lucas S."/>
            <person name="Copeland A."/>
            <person name="Lapidus A."/>
            <person name="Cheng J.-F."/>
            <person name="Goodwin L."/>
            <person name="Pitluck S."/>
            <person name="Chertkov O."/>
            <person name="Held B."/>
            <person name="Detter J.C."/>
            <person name="Han C."/>
            <person name="Tapia R."/>
            <person name="Land M."/>
            <person name="Hauser L."/>
            <person name="Kyrpides N."/>
            <person name="Ivanova N."/>
            <person name="Mikhailova N."/>
            <person name="Haggblom M."/>
            <person name="Rauschenbach I."/>
            <person name="Bini E."/>
            <person name="Woyke T."/>
        </authorList>
    </citation>
    <scope>NUCLEOTIDE SEQUENCE [LARGE SCALE GENOMIC DNA]</scope>
    <source>
        <strain evidence="4">ATCC BAA-1389 / DSM 22839 / S5</strain>
    </source>
</reference>
<organism evidence="3 4">
    <name type="scientific">Desulfurispirillum indicum (strain ATCC BAA-1389 / DSM 22839 / S5)</name>
    <dbReference type="NCBI Taxonomy" id="653733"/>
    <lineage>
        <taxon>Bacteria</taxon>
        <taxon>Pseudomonadati</taxon>
        <taxon>Chrysiogenota</taxon>
        <taxon>Chrysiogenia</taxon>
        <taxon>Chrysiogenales</taxon>
        <taxon>Chrysiogenaceae</taxon>
        <taxon>Desulfurispirillum</taxon>
    </lineage>
</organism>
<dbReference type="GO" id="GO:0046820">
    <property type="term" value="F:4-amino-4-deoxychorismate synthase activity"/>
    <property type="evidence" value="ECO:0007669"/>
    <property type="project" value="TreeGrafter"/>
</dbReference>
<gene>
    <name evidence="3" type="ordered locus">Selin_1635</name>
</gene>
<dbReference type="PRINTS" id="PR00095">
    <property type="entry name" value="ANTSNTHASEI"/>
</dbReference>
<dbReference type="EMBL" id="CP002432">
    <property type="protein sequence ID" value="ADU66365.1"/>
    <property type="molecule type" value="Genomic_DNA"/>
</dbReference>
<dbReference type="KEGG" id="din:Selin_1635"/>
<dbReference type="NCBIfam" id="NF005486">
    <property type="entry name" value="PRK07093.1"/>
    <property type="match status" value="1"/>
</dbReference>
<dbReference type="Proteomes" id="UP000002572">
    <property type="component" value="Chromosome"/>
</dbReference>
<dbReference type="SUPFAM" id="SSF56322">
    <property type="entry name" value="ADC synthase"/>
    <property type="match status" value="1"/>
</dbReference>
<dbReference type="InterPro" id="IPR015890">
    <property type="entry name" value="Chorismate_C"/>
</dbReference>
<dbReference type="AlphaFoldDB" id="E6W0E7"/>
<dbReference type="InParanoid" id="E6W0E7"/>
<accession>E6W0E7</accession>
<dbReference type="InterPro" id="IPR019999">
    <property type="entry name" value="Anth_synth_I-like"/>
</dbReference>
<evidence type="ECO:0000313" key="3">
    <source>
        <dbReference type="EMBL" id="ADU66365.1"/>
    </source>
</evidence>
<feature type="region of interest" description="Disordered" evidence="1">
    <location>
        <begin position="1"/>
        <end position="28"/>
    </location>
</feature>
<keyword evidence="4" id="KW-1185">Reference proteome</keyword>
<dbReference type="OrthoDB" id="9803598at2"/>
<dbReference type="InterPro" id="IPR005801">
    <property type="entry name" value="ADC_synthase"/>
</dbReference>
<evidence type="ECO:0000256" key="1">
    <source>
        <dbReference type="SAM" id="MobiDB-lite"/>
    </source>
</evidence>
<dbReference type="GO" id="GO:0000162">
    <property type="term" value="P:L-tryptophan biosynthetic process"/>
    <property type="evidence" value="ECO:0007669"/>
    <property type="project" value="TreeGrafter"/>
</dbReference>
<sequence length="354" mass="39573">MTCTDIRTPAHRPVSAPASPQTPPPHTLCQQGREQIRLKLNALGQQRIPCFFLISFDFSRHLLCPLAAMDERVQFVFPGFRHTRTDHHPLPQGVRQWSAAPMELAHYARTFRTVQEHMAAGDTYLLNLTASTPVACDWSLEQIFHRAQAPFRLYLQDEFTCFSPERFVRIQDTTIETFPMKGTADATIPGAAAALLANPKEISEHTMIVDLLRNDLSCVARRVRVERFRYLESISSGRGRLLQTSSHICGDLPASWPDQLGDVLCNMLPAGSVSGTPKLKTMEIIKAVELHERGYFTGVFGYFDGSSVDSAVLIRFLERTPSGLVFKSGGGLTAESDLVDEYTEMCRKVYVPVT</sequence>
<proteinExistence type="predicted"/>
<name>E6W0E7_DESIS</name>
<dbReference type="Gene3D" id="3.60.120.10">
    <property type="entry name" value="Anthranilate synthase"/>
    <property type="match status" value="1"/>
</dbReference>
<evidence type="ECO:0000313" key="4">
    <source>
        <dbReference type="Proteomes" id="UP000002572"/>
    </source>
</evidence>